<dbReference type="Proteomes" id="UP000582090">
    <property type="component" value="Unassembled WGS sequence"/>
</dbReference>
<dbReference type="AlphaFoldDB" id="A0A7W6CZ00"/>
<evidence type="ECO:0000313" key="2">
    <source>
        <dbReference type="Proteomes" id="UP000582090"/>
    </source>
</evidence>
<proteinExistence type="predicted"/>
<sequence>MLKDTSQMGFILHTGSRYVNVKADYAKMRPNGALVFLVQSGVWKREVAYFSPGSWSACHLIEGFDGGRNIDADRIAAGLKAES</sequence>
<protein>
    <submittedName>
        <fullName evidence="1">Uncharacterized protein</fullName>
    </submittedName>
</protein>
<evidence type="ECO:0000313" key="1">
    <source>
        <dbReference type="EMBL" id="MBB3965121.1"/>
    </source>
</evidence>
<organism evidence="1 2">
    <name type="scientific">Rhizobium metallidurans</name>
    <dbReference type="NCBI Taxonomy" id="1265931"/>
    <lineage>
        <taxon>Bacteria</taxon>
        <taxon>Pseudomonadati</taxon>
        <taxon>Pseudomonadota</taxon>
        <taxon>Alphaproteobacteria</taxon>
        <taxon>Hyphomicrobiales</taxon>
        <taxon>Rhizobiaceae</taxon>
        <taxon>Rhizobium/Agrobacterium group</taxon>
        <taxon>Rhizobium</taxon>
    </lineage>
</organism>
<reference evidence="1 2" key="1">
    <citation type="submission" date="2020-08" db="EMBL/GenBank/DDBJ databases">
        <title>Genomic Encyclopedia of Type Strains, Phase IV (KMG-IV): sequencing the most valuable type-strain genomes for metagenomic binning, comparative biology and taxonomic classification.</title>
        <authorList>
            <person name="Goeker M."/>
        </authorList>
    </citation>
    <scope>NUCLEOTIDE SEQUENCE [LARGE SCALE GENOMIC DNA]</scope>
    <source>
        <strain evidence="1 2">DSM 26575</strain>
    </source>
</reference>
<gene>
    <name evidence="1" type="ORF">GGQ67_002789</name>
</gene>
<keyword evidence="2" id="KW-1185">Reference proteome</keyword>
<comment type="caution">
    <text evidence="1">The sequence shown here is derived from an EMBL/GenBank/DDBJ whole genome shotgun (WGS) entry which is preliminary data.</text>
</comment>
<dbReference type="EMBL" id="JACIDW010000008">
    <property type="protein sequence ID" value="MBB3965121.1"/>
    <property type="molecule type" value="Genomic_DNA"/>
</dbReference>
<name>A0A7W6CZ00_9HYPH</name>
<dbReference type="RefSeq" id="WP_183900713.1">
    <property type="nucleotide sequence ID" value="NZ_JACIDW010000008.1"/>
</dbReference>
<accession>A0A7W6CZ00</accession>